<feature type="domain" description="Rod shape-determining protein MreC beta-barrel core" evidence="6">
    <location>
        <begin position="126"/>
        <end position="261"/>
    </location>
</feature>
<evidence type="ECO:0000256" key="2">
    <source>
        <dbReference type="ARBA" id="ARBA00013855"/>
    </source>
</evidence>
<proteinExistence type="inferred from homology"/>
<evidence type="ECO:0000256" key="1">
    <source>
        <dbReference type="ARBA" id="ARBA00009369"/>
    </source>
</evidence>
<dbReference type="PANTHER" id="PTHR34138">
    <property type="entry name" value="CELL SHAPE-DETERMINING PROTEIN MREC"/>
    <property type="match status" value="1"/>
</dbReference>
<dbReference type="InterPro" id="IPR007221">
    <property type="entry name" value="MreC"/>
</dbReference>
<dbReference type="EMBL" id="LCBQ01000033">
    <property type="protein sequence ID" value="KKS12773.1"/>
    <property type="molecule type" value="Genomic_DNA"/>
</dbReference>
<dbReference type="GO" id="GO:0008360">
    <property type="term" value="P:regulation of cell shape"/>
    <property type="evidence" value="ECO:0007669"/>
    <property type="project" value="UniProtKB-KW"/>
</dbReference>
<keyword evidence="5" id="KW-0175">Coiled coil</keyword>
<reference evidence="7 8" key="1">
    <citation type="journal article" date="2015" name="Nature">
        <title>rRNA introns, odd ribosomes, and small enigmatic genomes across a large radiation of phyla.</title>
        <authorList>
            <person name="Brown C.T."/>
            <person name="Hug L.A."/>
            <person name="Thomas B.C."/>
            <person name="Sharon I."/>
            <person name="Castelle C.J."/>
            <person name="Singh A."/>
            <person name="Wilkins M.J."/>
            <person name="Williams K.H."/>
            <person name="Banfield J.F."/>
        </authorList>
    </citation>
    <scope>NUCLEOTIDE SEQUENCE [LARGE SCALE GENOMIC DNA]</scope>
</reference>
<evidence type="ECO:0000256" key="3">
    <source>
        <dbReference type="ARBA" id="ARBA00022960"/>
    </source>
</evidence>
<name>A0A0G0ZIF0_9BACT</name>
<dbReference type="GO" id="GO:0005886">
    <property type="term" value="C:plasma membrane"/>
    <property type="evidence" value="ECO:0007669"/>
    <property type="project" value="TreeGrafter"/>
</dbReference>
<dbReference type="InterPro" id="IPR042175">
    <property type="entry name" value="Cell/Rod_MreC_2"/>
</dbReference>
<comment type="caution">
    <text evidence="7">The sequence shown here is derived from an EMBL/GenBank/DDBJ whole genome shotgun (WGS) entry which is preliminary data.</text>
</comment>
<keyword evidence="3" id="KW-0133">Cell shape</keyword>
<gene>
    <name evidence="7" type="ORF">UU70_C0033G0005</name>
</gene>
<accession>A0A0G0ZIF0</accession>
<dbReference type="PANTHER" id="PTHR34138:SF1">
    <property type="entry name" value="CELL SHAPE-DETERMINING PROTEIN MREC"/>
    <property type="match status" value="1"/>
</dbReference>
<dbReference type="Pfam" id="PF04085">
    <property type="entry name" value="MreC"/>
    <property type="match status" value="1"/>
</dbReference>
<organism evidence="7 8">
    <name type="scientific">Candidatus Yanofskybacteria bacterium GW2011_GWA1_41_6</name>
    <dbReference type="NCBI Taxonomy" id="1619020"/>
    <lineage>
        <taxon>Bacteria</taxon>
        <taxon>Candidatus Yanofskyibacteriota</taxon>
    </lineage>
</organism>
<evidence type="ECO:0000313" key="7">
    <source>
        <dbReference type="EMBL" id="KKS12773.1"/>
    </source>
</evidence>
<dbReference type="PIRSF" id="PIRSF038471">
    <property type="entry name" value="MreC"/>
    <property type="match status" value="1"/>
</dbReference>
<evidence type="ECO:0000259" key="6">
    <source>
        <dbReference type="Pfam" id="PF04085"/>
    </source>
</evidence>
<evidence type="ECO:0000256" key="4">
    <source>
        <dbReference type="ARBA" id="ARBA00032089"/>
    </source>
</evidence>
<dbReference type="NCBIfam" id="TIGR00219">
    <property type="entry name" value="mreC"/>
    <property type="match status" value="1"/>
</dbReference>
<dbReference type="Gene3D" id="2.40.10.350">
    <property type="entry name" value="Rod shape-determining protein MreC, domain 2"/>
    <property type="match status" value="1"/>
</dbReference>
<feature type="coiled-coil region" evidence="5">
    <location>
        <begin position="55"/>
        <end position="99"/>
    </location>
</feature>
<dbReference type="InterPro" id="IPR055342">
    <property type="entry name" value="MreC_beta-barrel_core"/>
</dbReference>
<evidence type="ECO:0000256" key="5">
    <source>
        <dbReference type="SAM" id="Coils"/>
    </source>
</evidence>
<evidence type="ECO:0000313" key="8">
    <source>
        <dbReference type="Proteomes" id="UP000034380"/>
    </source>
</evidence>
<dbReference type="AlphaFoldDB" id="A0A0G0ZIF0"/>
<sequence length="263" mass="29644">MKRFSIKLGFILLVAVIGAVFLNKYIVKDRLTFYPKYFINLGSYLFTRIENFGGFVKKIENFNRLANENDKLRKEQKEVLNLKAKIDNLENENDFLRRAARVSQKFDYPVVYAGIFNLNLVPTGYNVLLNKGAQDGVSEGDVVVTAEGFLVGKIQKVMRNFSRVLFVSDSEFKITVKVMSSGTAGIARGALGGGMYLDFIVQEDEIKEEDVLISTGSDLFPPALIIGSVDYIETNTTQIFKKVRIRPAIKDTQLSRVLVVKMK</sequence>
<comment type="similarity">
    <text evidence="1">Belongs to the MreC family.</text>
</comment>
<protein>
    <recommendedName>
        <fullName evidence="2">Cell shape-determining protein MreC</fullName>
    </recommendedName>
    <alternativeName>
        <fullName evidence="4">Cell shape protein MreC</fullName>
    </alternativeName>
</protein>
<dbReference type="Proteomes" id="UP000034380">
    <property type="component" value="Unassembled WGS sequence"/>
</dbReference>
<dbReference type="InterPro" id="IPR042177">
    <property type="entry name" value="Cell/Rod_1"/>
</dbReference>
<dbReference type="Gene3D" id="2.40.10.340">
    <property type="entry name" value="Rod shape-determining protein MreC, domain 1"/>
    <property type="match status" value="1"/>
</dbReference>